<comment type="caution">
    <text evidence="7">The sequence shown here is derived from an EMBL/GenBank/DDBJ whole genome shotgun (WGS) entry which is preliminary data.</text>
</comment>
<keyword evidence="3" id="KW-0548">Nucleotidyltransferase</keyword>
<keyword evidence="8" id="KW-1185">Reference proteome</keyword>
<organism evidence="7 8">
    <name type="scientific">Pseudoramibacter porci</name>
    <dbReference type="NCBI Taxonomy" id="2606631"/>
    <lineage>
        <taxon>Bacteria</taxon>
        <taxon>Bacillati</taxon>
        <taxon>Bacillota</taxon>
        <taxon>Clostridia</taxon>
        <taxon>Eubacteriales</taxon>
        <taxon>Eubacteriaceae</taxon>
        <taxon>Pseudoramibacter</taxon>
    </lineage>
</organism>
<evidence type="ECO:0000256" key="5">
    <source>
        <dbReference type="ARBA" id="ARBA00022932"/>
    </source>
</evidence>
<evidence type="ECO:0000313" key="7">
    <source>
        <dbReference type="EMBL" id="MSS19356.1"/>
    </source>
</evidence>
<dbReference type="PROSITE" id="PS50173">
    <property type="entry name" value="UMUC"/>
    <property type="match status" value="1"/>
</dbReference>
<evidence type="ECO:0000256" key="3">
    <source>
        <dbReference type="ARBA" id="ARBA00022695"/>
    </source>
</evidence>
<dbReference type="InterPro" id="IPR001126">
    <property type="entry name" value="UmuC"/>
</dbReference>
<dbReference type="Pfam" id="PF11799">
    <property type="entry name" value="IMS_C"/>
    <property type="match status" value="1"/>
</dbReference>
<dbReference type="RefSeq" id="WP_154575753.1">
    <property type="nucleotide sequence ID" value="NZ_VUMO01000002.1"/>
</dbReference>
<dbReference type="AlphaFoldDB" id="A0A7X2NF99"/>
<dbReference type="InterPro" id="IPR017961">
    <property type="entry name" value="DNA_pol_Y-fam_little_finger"/>
</dbReference>
<protein>
    <submittedName>
        <fullName evidence="7">DNA methylase</fullName>
    </submittedName>
</protein>
<evidence type="ECO:0000256" key="2">
    <source>
        <dbReference type="ARBA" id="ARBA00022457"/>
    </source>
</evidence>
<evidence type="ECO:0000256" key="1">
    <source>
        <dbReference type="ARBA" id="ARBA00010945"/>
    </source>
</evidence>
<dbReference type="GO" id="GO:0006281">
    <property type="term" value="P:DNA repair"/>
    <property type="evidence" value="ECO:0007669"/>
    <property type="project" value="InterPro"/>
</dbReference>
<keyword evidence="5" id="KW-0239">DNA-directed DNA polymerase</keyword>
<accession>A0A7X2NF99</accession>
<dbReference type="PANTHER" id="PTHR11076:SF35">
    <property type="entry name" value="DNA REPAIR PROTEIN HOMOLOG YOBH"/>
    <property type="match status" value="1"/>
</dbReference>
<evidence type="ECO:0000256" key="4">
    <source>
        <dbReference type="ARBA" id="ARBA00022763"/>
    </source>
</evidence>
<dbReference type="GO" id="GO:0032259">
    <property type="term" value="P:methylation"/>
    <property type="evidence" value="ECO:0007669"/>
    <property type="project" value="UniProtKB-KW"/>
</dbReference>
<dbReference type="GO" id="GO:0003684">
    <property type="term" value="F:damaged DNA binding"/>
    <property type="evidence" value="ECO:0007669"/>
    <property type="project" value="InterPro"/>
</dbReference>
<dbReference type="PANTHER" id="PTHR11076">
    <property type="entry name" value="DNA REPAIR POLYMERASE UMUC / TRANSFERASE FAMILY MEMBER"/>
    <property type="match status" value="1"/>
</dbReference>
<dbReference type="SUPFAM" id="SSF56672">
    <property type="entry name" value="DNA/RNA polymerases"/>
    <property type="match status" value="1"/>
</dbReference>
<dbReference type="GO" id="GO:0008168">
    <property type="term" value="F:methyltransferase activity"/>
    <property type="evidence" value="ECO:0007669"/>
    <property type="project" value="UniProtKB-KW"/>
</dbReference>
<sequence>MKPAYLCIDLKSFYASVECVQRGLDPLRARLVVADETRTDKTICLAVSPALKALGVSSRPRLFEVKQQIAYMEKKRHRKIPFLIAPPQMHRYVEVSSQIYGIYLKTLSPKDIHVYSIDEVFIDAAPYLNAMQMTPRELAAYLIQNVYDATGITATAGVGPNLYLAKIAMDIVAKHINGDAKGMRIAELDERRYCQQLWDHKPLTDFWRIGPGTSKKLARYRMTTMGDIAEMSRRNEELLYQLFGVDAQILIDHAWGIEPCTMADIKAYCPQDHSLGSGQVLPKPYPHKDAALIVKEMADQLALTLVDKGLVTASITLHIGFDRTALDGGRYTGPVHIDHYGRKVPKSAHGSADLGSPTALTSKIVPNVLRLFEQIADPDLPVRRVTLTANRVVPRAKATVQCNFWDDPDSDKREHALQQAFVSVRKRYGKNALFRGMDLLENARTLTRNEEIGGHRA</sequence>
<dbReference type="GO" id="GO:0009432">
    <property type="term" value="P:SOS response"/>
    <property type="evidence" value="ECO:0007669"/>
    <property type="project" value="TreeGrafter"/>
</dbReference>
<dbReference type="Gene3D" id="3.30.70.270">
    <property type="match status" value="1"/>
</dbReference>
<feature type="domain" description="UmuC" evidence="6">
    <location>
        <begin position="5"/>
        <end position="210"/>
    </location>
</feature>
<gene>
    <name evidence="7" type="ORF">FYJ52_02870</name>
</gene>
<evidence type="ECO:0000259" key="6">
    <source>
        <dbReference type="PROSITE" id="PS50173"/>
    </source>
</evidence>
<reference evidence="7 8" key="1">
    <citation type="submission" date="2019-08" db="EMBL/GenBank/DDBJ databases">
        <title>In-depth cultivation of the pig gut microbiome towards novel bacterial diversity and tailored functional studies.</title>
        <authorList>
            <person name="Wylensek D."/>
            <person name="Hitch T.C.A."/>
            <person name="Clavel T."/>
        </authorList>
    </citation>
    <scope>NUCLEOTIDE SEQUENCE [LARGE SCALE GENOMIC DNA]</scope>
    <source>
        <strain evidence="7 8">RF-744-FAT-4</strain>
    </source>
</reference>
<dbReference type="GO" id="GO:0003887">
    <property type="term" value="F:DNA-directed DNA polymerase activity"/>
    <property type="evidence" value="ECO:0007669"/>
    <property type="project" value="UniProtKB-KW"/>
</dbReference>
<evidence type="ECO:0000313" key="8">
    <source>
        <dbReference type="Proteomes" id="UP000461754"/>
    </source>
</evidence>
<dbReference type="GO" id="GO:0005829">
    <property type="term" value="C:cytosol"/>
    <property type="evidence" value="ECO:0007669"/>
    <property type="project" value="TreeGrafter"/>
</dbReference>
<keyword evidence="2" id="KW-0515">Mutator protein</keyword>
<dbReference type="Pfam" id="PF00817">
    <property type="entry name" value="IMS"/>
    <property type="match status" value="1"/>
</dbReference>
<keyword evidence="5" id="KW-0808">Transferase</keyword>
<dbReference type="GO" id="GO:0042276">
    <property type="term" value="P:error-prone translesion synthesis"/>
    <property type="evidence" value="ECO:0007669"/>
    <property type="project" value="TreeGrafter"/>
</dbReference>
<dbReference type="InterPro" id="IPR043128">
    <property type="entry name" value="Rev_trsase/Diguanyl_cyclase"/>
</dbReference>
<comment type="similarity">
    <text evidence="1">Belongs to the DNA polymerase type-Y family.</text>
</comment>
<keyword evidence="4" id="KW-0227">DNA damage</keyword>
<proteinExistence type="inferred from homology"/>
<dbReference type="EMBL" id="VUMO01000002">
    <property type="protein sequence ID" value="MSS19356.1"/>
    <property type="molecule type" value="Genomic_DNA"/>
</dbReference>
<dbReference type="Gene3D" id="1.10.150.20">
    <property type="entry name" value="5' to 3' exonuclease, C-terminal subdomain"/>
    <property type="match status" value="1"/>
</dbReference>
<dbReference type="Proteomes" id="UP000461754">
    <property type="component" value="Unassembled WGS sequence"/>
</dbReference>
<keyword evidence="7" id="KW-0489">Methyltransferase</keyword>
<name>A0A7X2NF99_9FIRM</name>
<dbReference type="InterPro" id="IPR043502">
    <property type="entry name" value="DNA/RNA_pol_sf"/>
</dbReference>
<dbReference type="Gene3D" id="3.40.1170.60">
    <property type="match status" value="1"/>
</dbReference>
<dbReference type="InterPro" id="IPR050116">
    <property type="entry name" value="DNA_polymerase-Y"/>
</dbReference>